<gene>
    <name evidence="2" type="ORF">JOQ06_021995</name>
</gene>
<evidence type="ECO:0000256" key="1">
    <source>
        <dbReference type="SAM" id="MobiDB-lite"/>
    </source>
</evidence>
<protein>
    <submittedName>
        <fullName evidence="2">Uncharacterized protein</fullName>
    </submittedName>
</protein>
<dbReference type="Proteomes" id="UP001219934">
    <property type="component" value="Unassembled WGS sequence"/>
</dbReference>
<feature type="region of interest" description="Disordered" evidence="1">
    <location>
        <begin position="19"/>
        <end position="49"/>
    </location>
</feature>
<feature type="compositionally biased region" description="Polar residues" evidence="1">
    <location>
        <begin position="39"/>
        <end position="49"/>
    </location>
</feature>
<comment type="caution">
    <text evidence="2">The sequence shown here is derived from an EMBL/GenBank/DDBJ whole genome shotgun (WGS) entry which is preliminary data.</text>
</comment>
<dbReference type="EMBL" id="JAPTMU010000436">
    <property type="protein sequence ID" value="KAJ4918648.1"/>
    <property type="molecule type" value="Genomic_DNA"/>
</dbReference>
<name>A0AAD6A5C1_9TELE</name>
<organism evidence="2 3">
    <name type="scientific">Pogonophryne albipinna</name>
    <dbReference type="NCBI Taxonomy" id="1090488"/>
    <lineage>
        <taxon>Eukaryota</taxon>
        <taxon>Metazoa</taxon>
        <taxon>Chordata</taxon>
        <taxon>Craniata</taxon>
        <taxon>Vertebrata</taxon>
        <taxon>Euteleostomi</taxon>
        <taxon>Actinopterygii</taxon>
        <taxon>Neopterygii</taxon>
        <taxon>Teleostei</taxon>
        <taxon>Neoteleostei</taxon>
        <taxon>Acanthomorphata</taxon>
        <taxon>Eupercaria</taxon>
        <taxon>Perciformes</taxon>
        <taxon>Notothenioidei</taxon>
        <taxon>Pogonophryne</taxon>
    </lineage>
</organism>
<feature type="compositionally biased region" description="Gly residues" evidence="1">
    <location>
        <begin position="19"/>
        <end position="32"/>
    </location>
</feature>
<keyword evidence="3" id="KW-1185">Reference proteome</keyword>
<feature type="region of interest" description="Disordered" evidence="1">
    <location>
        <begin position="140"/>
        <end position="174"/>
    </location>
</feature>
<feature type="compositionally biased region" description="Basic and acidic residues" evidence="1">
    <location>
        <begin position="140"/>
        <end position="154"/>
    </location>
</feature>
<evidence type="ECO:0000313" key="2">
    <source>
        <dbReference type="EMBL" id="KAJ4918648.1"/>
    </source>
</evidence>
<evidence type="ECO:0000313" key="3">
    <source>
        <dbReference type="Proteomes" id="UP001219934"/>
    </source>
</evidence>
<reference evidence="2" key="1">
    <citation type="submission" date="2022-11" db="EMBL/GenBank/DDBJ databases">
        <title>Chromosome-level genome of Pogonophryne albipinna.</title>
        <authorList>
            <person name="Jo E."/>
        </authorList>
    </citation>
    <scope>NUCLEOTIDE SEQUENCE</scope>
    <source>
        <strain evidence="2">SGF0006</strain>
        <tissue evidence="2">Muscle</tissue>
    </source>
</reference>
<feature type="non-terminal residue" evidence="2">
    <location>
        <position position="1"/>
    </location>
</feature>
<proteinExistence type="predicted"/>
<accession>A0AAD6A5C1</accession>
<dbReference type="AlphaFoldDB" id="A0AAD6A5C1"/>
<sequence>MIRIFPDFSVQVTASGVGGPGVGGGGSGGMGPQVGRIPGTSNGNPQNLQGINAYQQSLEAVGSKHDINHSRGLRERLKATNAKRIRADCYLKQGFWAPIWEGVLGQWTLCLWQHAAAVHVEARSSVFLNTSLRRLIGRRSDHDDGRLEQPEKRGKNAPGNHGHFDRPATLLGGDFNRDVGAAAAAR</sequence>